<evidence type="ECO:0000256" key="11">
    <source>
        <dbReference type="RuleBase" id="RU361217"/>
    </source>
</evidence>
<dbReference type="GO" id="GO:0046168">
    <property type="term" value="P:glycerol-3-phosphate catabolic process"/>
    <property type="evidence" value="ECO:0007669"/>
    <property type="project" value="TreeGrafter"/>
</dbReference>
<dbReference type="RefSeq" id="WP_015071454.1">
    <property type="nucleotide sequence ID" value="NC_019395.1"/>
</dbReference>
<dbReference type="Gene3D" id="3.50.50.60">
    <property type="entry name" value="FAD/NAD(P)-binding domain"/>
    <property type="match status" value="1"/>
</dbReference>
<reference evidence="14 15" key="1">
    <citation type="journal article" date="2012" name="BMC Genomics">
        <title>The genome sequence of Propionibacterium acidipropionici provides insights into its biotechnological and industrial potential.</title>
        <authorList>
            <person name="Parizzi L.P."/>
            <person name="Grassi M.C."/>
            <person name="Llerena L.A."/>
            <person name="Carazzolle M.F."/>
            <person name="Queiroz V.L."/>
            <person name="Lunardi I."/>
            <person name="Zeidler A.F."/>
            <person name="Teixeira P.J."/>
            <person name="Mieczkowski P."/>
            <person name="Rincones J."/>
            <person name="Pereira G.A."/>
        </authorList>
    </citation>
    <scope>NUCLEOTIDE SEQUENCE [LARGE SCALE GENOMIC DNA]</scope>
    <source>
        <strain evidence="15">ATCC 4875 / DSM 20272 / JCM 6432 / NBRC 12425 / NCIMB 8070</strain>
    </source>
</reference>
<keyword evidence="5" id="KW-0963">Cytoplasm</keyword>
<keyword evidence="8" id="KW-0274">FAD</keyword>
<sequence length="586" mass="63274">MTIPSPTLSPETRSQHLARMGAGDEPLDVLVIGGGVTGAGIALDAATRGLSTGIVEAQDWASGTSSRSSKLVHGGLRYLYQLDFPLVAESLRERGLLLTTTAPHLVKAQPFLWPLKMPVIERTYSAVGVGMYDVLAQWAHRGSVPTQRHHTRRGSLRLAPAIDPKALTGSIVYYDARVDDARLVATLVRTAVRYGALAANRTQVIGLSKDASGRVDGADLRDLETGNELHVAARNVINATGVWTEKSQSLAGTSGGLKVLASKGIHIVVPKEKINSEVGIFLRTEKSVLFIIPWKRYWVIGTTDTAYHEDLREPVADSEDIDYVLEHANSVLARPLTRGDIIGTYAGLRPLLQPGTMDGDDSKSTKVSREHTVTEAAPGLTVIAGGKLTSYRKMAEDAVDFILGEEGAGKRPSVTPNTPLQGADGYHALWSRRDAIAARSGLSVDHIEDLLDRYGSDISLILDSISADPDLGRELAAAPEYLRAEIAFGVTHEGALHLEDLLARRTRLTYEHRDRGMGVAEEAAEIAGGLLGWDEATRRAEIEAYRSRCEAEQQAEGITSEAEAQRVRGEVEEVTPFIDVAPDVQA</sequence>
<feature type="domain" description="FAD dependent oxidoreductase" evidence="12">
    <location>
        <begin position="28"/>
        <end position="391"/>
    </location>
</feature>
<evidence type="ECO:0000256" key="2">
    <source>
        <dbReference type="ARBA" id="ARBA00004496"/>
    </source>
</evidence>
<protein>
    <recommendedName>
        <fullName evidence="4 11">Glycerol-3-phosphate dehydrogenase</fullName>
        <ecNumber evidence="4 11">1.1.5.3</ecNumber>
    </recommendedName>
</protein>
<evidence type="ECO:0000256" key="1">
    <source>
        <dbReference type="ARBA" id="ARBA00001974"/>
    </source>
</evidence>
<keyword evidence="7" id="KW-0319">Glycerol metabolism</keyword>
<dbReference type="HOGENOM" id="CLU_015740_5_1_11"/>
<dbReference type="Pfam" id="PF16901">
    <property type="entry name" value="DAO_C"/>
    <property type="match status" value="1"/>
</dbReference>
<dbReference type="PATRIC" id="fig|1171373.8.peg.2741"/>
<keyword evidence="6 11" id="KW-0285">Flavoprotein</keyword>
<keyword evidence="9 11" id="KW-0560">Oxidoreductase</keyword>
<dbReference type="EMBL" id="CP003493">
    <property type="protein sequence ID" value="AFV90557.1"/>
    <property type="molecule type" value="Genomic_DNA"/>
</dbReference>
<dbReference type="PANTHER" id="PTHR11985">
    <property type="entry name" value="GLYCEROL-3-PHOSPHATE DEHYDROGENASE"/>
    <property type="match status" value="1"/>
</dbReference>
<dbReference type="Pfam" id="PF01266">
    <property type="entry name" value="DAO"/>
    <property type="match status" value="1"/>
</dbReference>
<comment type="similarity">
    <text evidence="3 11">Belongs to the FAD-dependent glycerol-3-phosphate dehydrogenase family.</text>
</comment>
<evidence type="ECO:0000259" key="13">
    <source>
        <dbReference type="Pfam" id="PF16901"/>
    </source>
</evidence>
<dbReference type="EC" id="1.1.5.3" evidence="4 11"/>
<evidence type="ECO:0000256" key="4">
    <source>
        <dbReference type="ARBA" id="ARBA00013029"/>
    </source>
</evidence>
<dbReference type="InterPro" id="IPR000447">
    <property type="entry name" value="G3P_DH_FAD-dep"/>
</dbReference>
<dbReference type="Gene3D" id="1.10.8.870">
    <property type="entry name" value="Alpha-glycerophosphate oxidase, cap domain"/>
    <property type="match status" value="1"/>
</dbReference>
<evidence type="ECO:0000256" key="3">
    <source>
        <dbReference type="ARBA" id="ARBA00007330"/>
    </source>
</evidence>
<name>K7S7H7_ACIA4</name>
<dbReference type="InterPro" id="IPR036188">
    <property type="entry name" value="FAD/NAD-bd_sf"/>
</dbReference>
<dbReference type="FunFam" id="1.10.8.870:FF:000003">
    <property type="entry name" value="Glycerol-3-phosphate dehydrogenase"/>
    <property type="match status" value="1"/>
</dbReference>
<dbReference type="InterPro" id="IPR038299">
    <property type="entry name" value="DAO_C_sf"/>
</dbReference>
<evidence type="ECO:0000259" key="12">
    <source>
        <dbReference type="Pfam" id="PF01266"/>
    </source>
</evidence>
<dbReference type="Gene3D" id="3.30.9.10">
    <property type="entry name" value="D-Amino Acid Oxidase, subunit A, domain 2"/>
    <property type="match status" value="1"/>
</dbReference>
<dbReference type="InterPro" id="IPR031656">
    <property type="entry name" value="DAO_C"/>
</dbReference>
<comment type="catalytic activity">
    <reaction evidence="10 11">
        <text>a quinone + sn-glycerol 3-phosphate = dihydroxyacetone phosphate + a quinol</text>
        <dbReference type="Rhea" id="RHEA:18977"/>
        <dbReference type="ChEBI" id="CHEBI:24646"/>
        <dbReference type="ChEBI" id="CHEBI:57597"/>
        <dbReference type="ChEBI" id="CHEBI:57642"/>
        <dbReference type="ChEBI" id="CHEBI:132124"/>
        <dbReference type="EC" id="1.1.5.3"/>
    </reaction>
</comment>
<feature type="domain" description="Alpha-glycerophosphate oxidase C-terminal" evidence="13">
    <location>
        <begin position="413"/>
        <end position="538"/>
    </location>
</feature>
<dbReference type="GO" id="GO:0006071">
    <property type="term" value="P:glycerol metabolic process"/>
    <property type="evidence" value="ECO:0007669"/>
    <property type="project" value="UniProtKB-KW"/>
</dbReference>
<dbReference type="PRINTS" id="PR01001">
    <property type="entry name" value="FADG3PDH"/>
</dbReference>
<evidence type="ECO:0000313" key="15">
    <source>
        <dbReference type="Proteomes" id="UP000000214"/>
    </source>
</evidence>
<dbReference type="KEGG" id="pbo:PACID_27900"/>
<dbReference type="Proteomes" id="UP000000214">
    <property type="component" value="Chromosome"/>
</dbReference>
<dbReference type="GO" id="GO:0009331">
    <property type="term" value="C:glycerol-3-phosphate dehydrogenase (FAD) complex"/>
    <property type="evidence" value="ECO:0007669"/>
    <property type="project" value="UniProtKB-UniRule"/>
</dbReference>
<evidence type="ECO:0000256" key="5">
    <source>
        <dbReference type="ARBA" id="ARBA00022490"/>
    </source>
</evidence>
<accession>K7S7H7</accession>
<dbReference type="AlphaFoldDB" id="K7S7H7"/>
<evidence type="ECO:0000256" key="6">
    <source>
        <dbReference type="ARBA" id="ARBA00022630"/>
    </source>
</evidence>
<evidence type="ECO:0000256" key="7">
    <source>
        <dbReference type="ARBA" id="ARBA00022798"/>
    </source>
</evidence>
<dbReference type="GO" id="GO:0004368">
    <property type="term" value="F:glycerol-3-phosphate dehydrogenase (quinone) activity"/>
    <property type="evidence" value="ECO:0007669"/>
    <property type="project" value="UniProtKB-EC"/>
</dbReference>
<comment type="subcellular location">
    <subcellularLocation>
        <location evidence="2">Cytoplasm</location>
    </subcellularLocation>
</comment>
<gene>
    <name evidence="14" type="ordered locus">PACID_27900</name>
</gene>
<dbReference type="PROSITE" id="PS00978">
    <property type="entry name" value="FAD_G3PDH_2"/>
    <property type="match status" value="1"/>
</dbReference>
<dbReference type="PANTHER" id="PTHR11985:SF31">
    <property type="entry name" value="GLYCEROL-3-PHOSPHATE DEHYDROGENASE 2"/>
    <property type="match status" value="1"/>
</dbReference>
<evidence type="ECO:0000256" key="9">
    <source>
        <dbReference type="ARBA" id="ARBA00023002"/>
    </source>
</evidence>
<dbReference type="InterPro" id="IPR006076">
    <property type="entry name" value="FAD-dep_OxRdtase"/>
</dbReference>
<dbReference type="SUPFAM" id="SSF51905">
    <property type="entry name" value="FAD/NAD(P)-binding domain"/>
    <property type="match status" value="1"/>
</dbReference>
<evidence type="ECO:0000256" key="8">
    <source>
        <dbReference type="ARBA" id="ARBA00022827"/>
    </source>
</evidence>
<dbReference type="SUPFAM" id="SSF54373">
    <property type="entry name" value="FAD-linked reductases, C-terminal domain"/>
    <property type="match status" value="1"/>
</dbReference>
<dbReference type="PROSITE" id="PS00977">
    <property type="entry name" value="FAD_G3PDH_1"/>
    <property type="match status" value="1"/>
</dbReference>
<evidence type="ECO:0000313" key="14">
    <source>
        <dbReference type="EMBL" id="AFV90557.1"/>
    </source>
</evidence>
<comment type="cofactor">
    <cofactor evidence="1 11">
        <name>FAD</name>
        <dbReference type="ChEBI" id="CHEBI:57692"/>
    </cofactor>
</comment>
<dbReference type="eggNOG" id="COG0578">
    <property type="taxonomic scope" value="Bacteria"/>
</dbReference>
<evidence type="ECO:0000256" key="10">
    <source>
        <dbReference type="ARBA" id="ARBA00049055"/>
    </source>
</evidence>
<organism evidence="14 15">
    <name type="scientific">Acidipropionibacterium acidipropionici (strain ATCC 4875 / DSM 20272 / JCM 6432 / NBRC 12425 / NCIMB 8070 / 4)</name>
    <name type="common">Propionibacterium acidipropionici</name>
    <dbReference type="NCBI Taxonomy" id="1171373"/>
    <lineage>
        <taxon>Bacteria</taxon>
        <taxon>Bacillati</taxon>
        <taxon>Actinomycetota</taxon>
        <taxon>Actinomycetes</taxon>
        <taxon>Propionibacteriales</taxon>
        <taxon>Propionibacteriaceae</taxon>
        <taxon>Acidipropionibacterium</taxon>
    </lineage>
</organism>
<proteinExistence type="inferred from homology"/>
<dbReference type="STRING" id="1171373.PACID_27900"/>